<accession>A0A914CRH1</accession>
<dbReference type="PANTHER" id="PTHR13390:SF0">
    <property type="entry name" value="LIPID DROPLET-ASSOCIATED HYDROLASE"/>
    <property type="match status" value="1"/>
</dbReference>
<dbReference type="AlphaFoldDB" id="A0A914CRH1"/>
<dbReference type="PANTHER" id="PTHR13390">
    <property type="entry name" value="LIPASE"/>
    <property type="match status" value="1"/>
</dbReference>
<dbReference type="SUPFAM" id="SSF53474">
    <property type="entry name" value="alpha/beta-Hydrolases"/>
    <property type="match status" value="1"/>
</dbReference>
<protein>
    <recommendedName>
        <fullName evidence="3">Lipid droplet-associated hydrolase</fullName>
        <ecNumber evidence="7">3.1.1.13</ecNumber>
    </recommendedName>
    <alternativeName>
        <fullName evidence="6">Lipid droplet-associated serine hydrolase</fullName>
    </alternativeName>
</protein>
<dbReference type="GO" id="GO:0005811">
    <property type="term" value="C:lipid droplet"/>
    <property type="evidence" value="ECO:0007669"/>
    <property type="project" value="UniProtKB-SubCell"/>
</dbReference>
<dbReference type="Proteomes" id="UP000887540">
    <property type="component" value="Unplaced"/>
</dbReference>
<keyword evidence="4" id="KW-0551">Lipid droplet</keyword>
<comment type="subcellular location">
    <subcellularLocation>
        <location evidence="1">Lipid droplet</location>
    </subcellularLocation>
</comment>
<comment type="catalytic activity">
    <reaction evidence="8">
        <text>a cholesterol ester + H2O = cholesterol + a fatty acid + H(+)</text>
        <dbReference type="Rhea" id="RHEA:36403"/>
        <dbReference type="ChEBI" id="CHEBI:15377"/>
        <dbReference type="ChEBI" id="CHEBI:15378"/>
        <dbReference type="ChEBI" id="CHEBI:16113"/>
        <dbReference type="ChEBI" id="CHEBI:17002"/>
        <dbReference type="ChEBI" id="CHEBI:28868"/>
        <dbReference type="EC" id="3.1.1.13"/>
    </reaction>
    <physiologicalReaction direction="left-to-right" evidence="8">
        <dbReference type="Rhea" id="RHEA:36404"/>
    </physiologicalReaction>
</comment>
<organism evidence="9 10">
    <name type="scientific">Acrobeloides nanus</name>
    <dbReference type="NCBI Taxonomy" id="290746"/>
    <lineage>
        <taxon>Eukaryota</taxon>
        <taxon>Metazoa</taxon>
        <taxon>Ecdysozoa</taxon>
        <taxon>Nematoda</taxon>
        <taxon>Chromadorea</taxon>
        <taxon>Rhabditida</taxon>
        <taxon>Tylenchina</taxon>
        <taxon>Cephalobomorpha</taxon>
        <taxon>Cephaloboidea</taxon>
        <taxon>Cephalobidae</taxon>
        <taxon>Acrobeloides</taxon>
    </lineage>
</organism>
<comment type="similarity">
    <text evidence="2">Belongs to the AB hydrolase superfamily. LDAH family.</text>
</comment>
<evidence type="ECO:0000313" key="9">
    <source>
        <dbReference type="Proteomes" id="UP000887540"/>
    </source>
</evidence>
<reference evidence="10" key="1">
    <citation type="submission" date="2022-11" db="UniProtKB">
        <authorList>
            <consortium name="WormBaseParasite"/>
        </authorList>
    </citation>
    <scope>IDENTIFICATION</scope>
</reference>
<evidence type="ECO:0000256" key="6">
    <source>
        <dbReference type="ARBA" id="ARBA00031924"/>
    </source>
</evidence>
<evidence type="ECO:0000256" key="2">
    <source>
        <dbReference type="ARBA" id="ARBA00008300"/>
    </source>
</evidence>
<keyword evidence="9" id="KW-1185">Reference proteome</keyword>
<evidence type="ECO:0000256" key="8">
    <source>
        <dbReference type="ARBA" id="ARBA00049527"/>
    </source>
</evidence>
<evidence type="ECO:0000313" key="10">
    <source>
        <dbReference type="WBParaSite" id="ACRNAN_scaffold13435.g25045.t1"/>
    </source>
</evidence>
<proteinExistence type="inferred from homology"/>
<dbReference type="GO" id="GO:0019915">
    <property type="term" value="P:lipid storage"/>
    <property type="evidence" value="ECO:0007669"/>
    <property type="project" value="InterPro"/>
</dbReference>
<evidence type="ECO:0000256" key="5">
    <source>
        <dbReference type="ARBA" id="ARBA00022801"/>
    </source>
</evidence>
<dbReference type="InterPro" id="IPR019363">
    <property type="entry name" value="LDAH"/>
</dbReference>
<dbReference type="InterPro" id="IPR029058">
    <property type="entry name" value="AB_hydrolase_fold"/>
</dbReference>
<dbReference type="Gene3D" id="3.40.50.1820">
    <property type="entry name" value="alpha/beta hydrolase"/>
    <property type="match status" value="1"/>
</dbReference>
<dbReference type="Pfam" id="PF10230">
    <property type="entry name" value="LIDHydrolase"/>
    <property type="match status" value="1"/>
</dbReference>
<evidence type="ECO:0000256" key="3">
    <source>
        <dbReference type="ARBA" id="ARBA00019242"/>
    </source>
</evidence>
<dbReference type="GO" id="GO:0004771">
    <property type="term" value="F:sterol ester esterase activity"/>
    <property type="evidence" value="ECO:0007669"/>
    <property type="project" value="UniProtKB-EC"/>
</dbReference>
<name>A0A914CRH1_9BILA</name>
<dbReference type="EC" id="3.1.1.13" evidence="7"/>
<evidence type="ECO:0000256" key="1">
    <source>
        <dbReference type="ARBA" id="ARBA00004502"/>
    </source>
</evidence>
<evidence type="ECO:0000256" key="7">
    <source>
        <dbReference type="ARBA" id="ARBA00039150"/>
    </source>
</evidence>
<evidence type="ECO:0000256" key="4">
    <source>
        <dbReference type="ARBA" id="ARBA00022677"/>
    </source>
</evidence>
<keyword evidence="5" id="KW-0378">Hydrolase</keyword>
<sequence length="284" mass="33845">MTTVKREVKWVKVDGCWTRMSIMSMNNPLDTSTSASDKKKVRINVLMIPGNCGNESFYEKLGREFLPLISSKDREVYFYTVSHLNHVEVPKHLRHTGKYPPHRCISLEEQIMHKEDFCKEYLPKDGKLFVFSHSIGCYIALRLLPFLLQNKWDVGMVYTMYPVIERMEETQNGKILKPIGNIRDFDPRLIQHEPYITFYYGYNDAWTHENAGEDMKKRLSRPDRVIFDEHRCDHVIVFKDNEKIAKVMAEWVNSYMDPLIRIILPRISRKMRRRRSRRFANFFL</sequence>
<dbReference type="WBParaSite" id="ACRNAN_scaffold13435.g25045.t1">
    <property type="protein sequence ID" value="ACRNAN_scaffold13435.g25045.t1"/>
    <property type="gene ID" value="ACRNAN_scaffold13435.g25045"/>
</dbReference>